<evidence type="ECO:0000256" key="1">
    <source>
        <dbReference type="ARBA" id="ARBA00022723"/>
    </source>
</evidence>
<sequence>MSSSTLVSLPSMEPKDGNSLHRFNLNELKRQANIPAKFLWPKVDLVGTEGVFDEPLVDLEGFVKGDEIATAKAIELVRAACTNHGFFQVINHGADADLIQAVYREIDTVFELPFDKKLGFRQKLGGYTGFSSAHAERFSTNLPWKETFSLGYRGTDSDSDSAVVDYFTSALGHDFENVGRVYQKYCEKMRELSLIIMELLALSLGLDRSYYRKFFEDGTSVMRCNNYPPCKKSDVTFGTGPHCDPNSITLVHQDHVGGLEIFTGDKWLEVPPRQDVFGINIGDTFMAFCNGRYKSCVHRAILNEEKVRRSLVYFVNPKEEVVVRPPEDLVINSSPVYPDFTWASLFDFANNRHRAGLQTLQDFFPWLSSQPKVPT</sequence>
<keyword evidence="6" id="KW-1185">Reference proteome</keyword>
<dbReference type="Pfam" id="PF14226">
    <property type="entry name" value="DIOX_N"/>
    <property type="match status" value="1"/>
</dbReference>
<name>A0ABR2Q5F3_9ROSI</name>
<comment type="caution">
    <text evidence="5">The sequence shown here is derived from an EMBL/GenBank/DDBJ whole genome shotgun (WGS) entry which is preliminary data.</text>
</comment>
<dbReference type="Pfam" id="PF03171">
    <property type="entry name" value="2OG-FeII_Oxy"/>
    <property type="match status" value="1"/>
</dbReference>
<dbReference type="InterPro" id="IPR005123">
    <property type="entry name" value="Oxoglu/Fe-dep_dioxygenase_dom"/>
</dbReference>
<evidence type="ECO:0000259" key="4">
    <source>
        <dbReference type="PROSITE" id="PS51471"/>
    </source>
</evidence>
<dbReference type="Proteomes" id="UP001396334">
    <property type="component" value="Unassembled WGS sequence"/>
</dbReference>
<protein>
    <recommendedName>
        <fullName evidence="4">Fe2OG dioxygenase domain-containing protein</fullName>
    </recommendedName>
</protein>
<dbReference type="InterPro" id="IPR026992">
    <property type="entry name" value="DIOX_N"/>
</dbReference>
<dbReference type="SUPFAM" id="SSF51197">
    <property type="entry name" value="Clavaminate synthase-like"/>
    <property type="match status" value="1"/>
</dbReference>
<keyword evidence="1 3" id="KW-0479">Metal-binding</keyword>
<organism evidence="5 6">
    <name type="scientific">Hibiscus sabdariffa</name>
    <name type="common">roselle</name>
    <dbReference type="NCBI Taxonomy" id="183260"/>
    <lineage>
        <taxon>Eukaryota</taxon>
        <taxon>Viridiplantae</taxon>
        <taxon>Streptophyta</taxon>
        <taxon>Embryophyta</taxon>
        <taxon>Tracheophyta</taxon>
        <taxon>Spermatophyta</taxon>
        <taxon>Magnoliopsida</taxon>
        <taxon>eudicotyledons</taxon>
        <taxon>Gunneridae</taxon>
        <taxon>Pentapetalae</taxon>
        <taxon>rosids</taxon>
        <taxon>malvids</taxon>
        <taxon>Malvales</taxon>
        <taxon>Malvaceae</taxon>
        <taxon>Malvoideae</taxon>
        <taxon>Hibiscus</taxon>
    </lineage>
</organism>
<accession>A0ABR2Q5F3</accession>
<dbReference type="EMBL" id="JBBPBN010000045">
    <property type="protein sequence ID" value="KAK8995905.1"/>
    <property type="molecule type" value="Genomic_DNA"/>
</dbReference>
<gene>
    <name evidence="5" type="ORF">V6N11_076159</name>
</gene>
<dbReference type="InterPro" id="IPR050231">
    <property type="entry name" value="Iron_ascorbate_oxido_reductase"/>
</dbReference>
<proteinExistence type="inferred from homology"/>
<keyword evidence="2 3" id="KW-0408">Iron</keyword>
<comment type="similarity">
    <text evidence="3">Belongs to the iron/ascorbate-dependent oxidoreductase family.</text>
</comment>
<evidence type="ECO:0000313" key="6">
    <source>
        <dbReference type="Proteomes" id="UP001396334"/>
    </source>
</evidence>
<keyword evidence="3" id="KW-0560">Oxidoreductase</keyword>
<reference evidence="5 6" key="1">
    <citation type="journal article" date="2024" name="G3 (Bethesda)">
        <title>Genome assembly of Hibiscus sabdariffa L. provides insights into metabolisms of medicinal natural products.</title>
        <authorList>
            <person name="Kim T."/>
        </authorList>
    </citation>
    <scope>NUCLEOTIDE SEQUENCE [LARGE SCALE GENOMIC DNA]</scope>
    <source>
        <strain evidence="5">TK-2024</strain>
        <tissue evidence="5">Old leaves</tissue>
    </source>
</reference>
<dbReference type="InterPro" id="IPR044861">
    <property type="entry name" value="IPNS-like_FE2OG_OXY"/>
</dbReference>
<dbReference type="PROSITE" id="PS51471">
    <property type="entry name" value="FE2OG_OXY"/>
    <property type="match status" value="1"/>
</dbReference>
<feature type="domain" description="Fe2OG dioxygenase" evidence="4">
    <location>
        <begin position="218"/>
        <end position="317"/>
    </location>
</feature>
<dbReference type="Gene3D" id="2.60.120.330">
    <property type="entry name" value="B-lactam Antibiotic, Isopenicillin N Synthase, Chain"/>
    <property type="match status" value="1"/>
</dbReference>
<evidence type="ECO:0000256" key="3">
    <source>
        <dbReference type="RuleBase" id="RU003682"/>
    </source>
</evidence>
<evidence type="ECO:0000256" key="2">
    <source>
        <dbReference type="ARBA" id="ARBA00023004"/>
    </source>
</evidence>
<dbReference type="InterPro" id="IPR027443">
    <property type="entry name" value="IPNS-like_sf"/>
</dbReference>
<dbReference type="PRINTS" id="PR00682">
    <property type="entry name" value="IPNSYNTHASE"/>
</dbReference>
<dbReference type="PANTHER" id="PTHR47990">
    <property type="entry name" value="2-OXOGLUTARATE (2OG) AND FE(II)-DEPENDENT OXYGENASE SUPERFAMILY PROTEIN-RELATED"/>
    <property type="match status" value="1"/>
</dbReference>
<evidence type="ECO:0000313" key="5">
    <source>
        <dbReference type="EMBL" id="KAK8995905.1"/>
    </source>
</evidence>